<dbReference type="Pfam" id="PF00528">
    <property type="entry name" value="BPD_transp_1"/>
    <property type="match status" value="1"/>
</dbReference>
<dbReference type="PROSITE" id="PS50928">
    <property type="entry name" value="ABC_TM1"/>
    <property type="match status" value="1"/>
</dbReference>
<sequence length="333" mass="37960">MNRLLSVKWKEFYSRNKKSGGYLLRKKVCYILYRIIRAILLFGLCFLILQPLMNKISLSFMKERDLYDPTIIVVPRNFTTENYKLVNQLIGFWRAFGNSIGISLLVSVIQVAFCTLVGYGFARFQFPLKRFWFACVVLVIVVPPQTIMSSLYLNFRFFDIFGLITLVTGSTINLQKSIVPYLLLCMTCMGLKSGLYIFLIRQYFRGIPKELEEAAYVDGCGNFNTFIKIMLPDAKPILISCFLFAFVWQWTDAFYSKMFIGNIALISNKLTSISGLLNDYLTSINGTATKASVAYGQMMISTGMIMAIIPLLLLYIIAQKGFVENLSQTGLKM</sequence>
<dbReference type="CDD" id="cd06261">
    <property type="entry name" value="TM_PBP2"/>
    <property type="match status" value="1"/>
</dbReference>
<feature type="transmembrane region" description="Helical" evidence="7">
    <location>
        <begin position="131"/>
        <end position="153"/>
    </location>
</feature>
<dbReference type="KEGG" id="acel:acsn021_15920"/>
<evidence type="ECO:0000256" key="5">
    <source>
        <dbReference type="ARBA" id="ARBA00022989"/>
    </source>
</evidence>
<protein>
    <submittedName>
        <fullName evidence="8">Transporter</fullName>
    </submittedName>
</protein>
<dbReference type="InterPro" id="IPR000515">
    <property type="entry name" value="MetI-like"/>
</dbReference>
<keyword evidence="6 7" id="KW-0472">Membrane</keyword>
<dbReference type="PANTHER" id="PTHR43744">
    <property type="entry name" value="ABC TRANSPORTER PERMEASE PROTEIN MG189-RELATED-RELATED"/>
    <property type="match status" value="1"/>
</dbReference>
<dbReference type="PANTHER" id="PTHR43744:SF8">
    <property type="entry name" value="SN-GLYCEROL-3-PHOSPHATE TRANSPORT SYSTEM PERMEASE PROTEIN UGPE"/>
    <property type="match status" value="1"/>
</dbReference>
<dbReference type="InterPro" id="IPR035906">
    <property type="entry name" value="MetI-like_sf"/>
</dbReference>
<evidence type="ECO:0000256" key="2">
    <source>
        <dbReference type="ARBA" id="ARBA00022448"/>
    </source>
</evidence>
<keyword evidence="3" id="KW-1003">Cell membrane</keyword>
<proteinExistence type="inferred from homology"/>
<keyword evidence="5 7" id="KW-1133">Transmembrane helix</keyword>
<evidence type="ECO:0000256" key="1">
    <source>
        <dbReference type="ARBA" id="ARBA00004651"/>
    </source>
</evidence>
<name>A0A6S6QRP8_9FIRM</name>
<feature type="transmembrane region" description="Helical" evidence="7">
    <location>
        <begin position="100"/>
        <end position="119"/>
    </location>
</feature>
<organism evidence="8 9">
    <name type="scientific">Anaerocolumna cellulosilytica</name>
    <dbReference type="NCBI Taxonomy" id="433286"/>
    <lineage>
        <taxon>Bacteria</taxon>
        <taxon>Bacillati</taxon>
        <taxon>Bacillota</taxon>
        <taxon>Clostridia</taxon>
        <taxon>Lachnospirales</taxon>
        <taxon>Lachnospiraceae</taxon>
        <taxon>Anaerocolumna</taxon>
    </lineage>
</organism>
<feature type="transmembrane region" description="Helical" evidence="7">
    <location>
        <begin position="31"/>
        <end position="53"/>
    </location>
</feature>
<feature type="transmembrane region" description="Helical" evidence="7">
    <location>
        <begin position="234"/>
        <end position="251"/>
    </location>
</feature>
<gene>
    <name evidence="8" type="ORF">acsn021_15920</name>
</gene>
<evidence type="ECO:0000313" key="9">
    <source>
        <dbReference type="Proteomes" id="UP000515561"/>
    </source>
</evidence>
<dbReference type="GO" id="GO:0005886">
    <property type="term" value="C:plasma membrane"/>
    <property type="evidence" value="ECO:0007669"/>
    <property type="project" value="UniProtKB-SubCell"/>
</dbReference>
<keyword evidence="4 7" id="KW-0812">Transmembrane</keyword>
<dbReference type="SUPFAM" id="SSF161098">
    <property type="entry name" value="MetI-like"/>
    <property type="match status" value="1"/>
</dbReference>
<dbReference type="Gene3D" id="1.10.3720.10">
    <property type="entry name" value="MetI-like"/>
    <property type="match status" value="1"/>
</dbReference>
<dbReference type="GO" id="GO:0055085">
    <property type="term" value="P:transmembrane transport"/>
    <property type="evidence" value="ECO:0007669"/>
    <property type="project" value="InterPro"/>
</dbReference>
<accession>A0A6S6QRP8</accession>
<feature type="transmembrane region" description="Helical" evidence="7">
    <location>
        <begin position="298"/>
        <end position="318"/>
    </location>
</feature>
<evidence type="ECO:0000256" key="3">
    <source>
        <dbReference type="ARBA" id="ARBA00022475"/>
    </source>
</evidence>
<dbReference type="RefSeq" id="WP_184094322.1">
    <property type="nucleotide sequence ID" value="NZ_AP023367.1"/>
</dbReference>
<keyword evidence="2 7" id="KW-0813">Transport</keyword>
<feature type="transmembrane region" description="Helical" evidence="7">
    <location>
        <begin position="178"/>
        <end position="199"/>
    </location>
</feature>
<dbReference type="Proteomes" id="UP000515561">
    <property type="component" value="Chromosome"/>
</dbReference>
<dbReference type="AlphaFoldDB" id="A0A6S6QRP8"/>
<evidence type="ECO:0000256" key="7">
    <source>
        <dbReference type="RuleBase" id="RU363032"/>
    </source>
</evidence>
<evidence type="ECO:0000256" key="6">
    <source>
        <dbReference type="ARBA" id="ARBA00023136"/>
    </source>
</evidence>
<dbReference type="EMBL" id="AP023367">
    <property type="protein sequence ID" value="BCJ94023.1"/>
    <property type="molecule type" value="Genomic_DNA"/>
</dbReference>
<keyword evidence="9" id="KW-1185">Reference proteome</keyword>
<reference evidence="8 9" key="1">
    <citation type="journal article" date="2016" name="Int. J. Syst. Evol. Microbiol.">
        <title>Descriptions of Anaerotaenia torta gen. nov., sp. nov. and Anaerocolumna cellulosilytica gen. nov., sp. nov. isolated from a methanogenic reactor of cattle waste.</title>
        <authorList>
            <person name="Uek A."/>
            <person name="Ohtaki Y."/>
            <person name="Kaku N."/>
            <person name="Ueki K."/>
        </authorList>
    </citation>
    <scope>NUCLEOTIDE SEQUENCE [LARGE SCALE GENOMIC DNA]</scope>
    <source>
        <strain evidence="8 9">SN021</strain>
    </source>
</reference>
<comment type="similarity">
    <text evidence="7">Belongs to the binding-protein-dependent transport system permease family.</text>
</comment>
<comment type="subcellular location">
    <subcellularLocation>
        <location evidence="1 7">Cell membrane</location>
        <topology evidence="1 7">Multi-pass membrane protein</topology>
    </subcellularLocation>
</comment>
<evidence type="ECO:0000256" key="4">
    <source>
        <dbReference type="ARBA" id="ARBA00022692"/>
    </source>
</evidence>
<evidence type="ECO:0000313" key="8">
    <source>
        <dbReference type="EMBL" id="BCJ94023.1"/>
    </source>
</evidence>